<evidence type="ECO:0008006" key="6">
    <source>
        <dbReference type="Google" id="ProtNLM"/>
    </source>
</evidence>
<dbReference type="PROSITE" id="PS50005">
    <property type="entry name" value="TPR"/>
    <property type="match status" value="1"/>
</dbReference>
<feature type="region of interest" description="Disordered" evidence="2">
    <location>
        <begin position="80"/>
        <end position="112"/>
    </location>
</feature>
<evidence type="ECO:0000256" key="1">
    <source>
        <dbReference type="PROSITE-ProRule" id="PRU00339"/>
    </source>
</evidence>
<dbReference type="OrthoDB" id="5406098at2"/>
<dbReference type="RefSeq" id="WP_130189763.1">
    <property type="nucleotide sequence ID" value="NZ_CP035913.1"/>
</dbReference>
<accession>A0A4P6L4S3</accession>
<evidence type="ECO:0000256" key="3">
    <source>
        <dbReference type="SAM" id="Phobius"/>
    </source>
</evidence>
<feature type="compositionally biased region" description="Pro residues" evidence="2">
    <location>
        <begin position="82"/>
        <end position="106"/>
    </location>
</feature>
<dbReference type="Pfam" id="PF14559">
    <property type="entry name" value="TPR_19"/>
    <property type="match status" value="1"/>
</dbReference>
<dbReference type="KEGG" id="plue:EWM63_29855"/>
<dbReference type="Proteomes" id="UP000290637">
    <property type="component" value="Chromosome"/>
</dbReference>
<dbReference type="InterPro" id="IPR011990">
    <property type="entry name" value="TPR-like_helical_dom_sf"/>
</dbReference>
<keyword evidence="3" id="KW-1133">Transmembrane helix</keyword>
<evidence type="ECO:0000313" key="5">
    <source>
        <dbReference type="Proteomes" id="UP000290637"/>
    </source>
</evidence>
<dbReference type="SUPFAM" id="SSF48452">
    <property type="entry name" value="TPR-like"/>
    <property type="match status" value="1"/>
</dbReference>
<feature type="transmembrane region" description="Helical" evidence="3">
    <location>
        <begin position="42"/>
        <end position="63"/>
    </location>
</feature>
<feature type="region of interest" description="Disordered" evidence="2">
    <location>
        <begin position="127"/>
        <end position="179"/>
    </location>
</feature>
<keyword evidence="3" id="KW-0472">Membrane</keyword>
<keyword evidence="3" id="KW-0812">Transmembrane</keyword>
<protein>
    <recommendedName>
        <fullName evidence="6">Tetratricopeptide repeat protein</fullName>
    </recommendedName>
</protein>
<evidence type="ECO:0000313" key="4">
    <source>
        <dbReference type="EMBL" id="QBE66656.1"/>
    </source>
</evidence>
<feature type="repeat" description="TPR" evidence="1">
    <location>
        <begin position="281"/>
        <end position="314"/>
    </location>
</feature>
<evidence type="ECO:0000256" key="2">
    <source>
        <dbReference type="SAM" id="MobiDB-lite"/>
    </source>
</evidence>
<dbReference type="AlphaFoldDB" id="A0A4P6L4S3"/>
<reference evidence="4 5" key="1">
    <citation type="submission" date="2019-02" db="EMBL/GenBank/DDBJ databases">
        <title>Draft Genome Sequences of Six Type Strains of the Genus Massilia.</title>
        <authorList>
            <person name="Miess H."/>
            <person name="Frediansyhah A."/>
            <person name="Gross H."/>
        </authorList>
    </citation>
    <scope>NUCLEOTIDE SEQUENCE [LARGE SCALE GENOMIC DNA]</scope>
    <source>
        <strain evidence="4 5">DSM 17473</strain>
    </source>
</reference>
<organism evidence="4 5">
    <name type="scientific">Pseudoduganella lutea</name>
    <dbReference type="NCBI Taxonomy" id="321985"/>
    <lineage>
        <taxon>Bacteria</taxon>
        <taxon>Pseudomonadati</taxon>
        <taxon>Pseudomonadota</taxon>
        <taxon>Betaproteobacteria</taxon>
        <taxon>Burkholderiales</taxon>
        <taxon>Oxalobacteraceae</taxon>
        <taxon>Telluria group</taxon>
        <taxon>Pseudoduganella</taxon>
    </lineage>
</organism>
<gene>
    <name evidence="4" type="ORF">EWM63_29855</name>
</gene>
<keyword evidence="5" id="KW-1185">Reference proteome</keyword>
<feature type="compositionally biased region" description="Low complexity" evidence="2">
    <location>
        <begin position="152"/>
        <end position="169"/>
    </location>
</feature>
<name>A0A4P6L4S3_9BURK</name>
<dbReference type="EMBL" id="CP035913">
    <property type="protein sequence ID" value="QBE66656.1"/>
    <property type="molecule type" value="Genomic_DNA"/>
</dbReference>
<dbReference type="InterPro" id="IPR019734">
    <property type="entry name" value="TPR_rpt"/>
</dbReference>
<dbReference type="Gene3D" id="1.25.40.10">
    <property type="entry name" value="Tetratricopeptide repeat domain"/>
    <property type="match status" value="2"/>
</dbReference>
<keyword evidence="1" id="KW-0802">TPR repeat</keyword>
<proteinExistence type="predicted"/>
<sequence length="362" mass="37008">MSLINKMLQDLDARGGTRAPAAGADVRPVGAAGTARTARTSIAVGAGVGVLIVAAGAGAWYALNRVPAAPVAVVAAPAPAAVTPPAPPAPVPVAPAAPQPAPPPPASVAEEAAPAPAPAVLVPVQAAPAAAGPRADAPPAPRPARPRPPRTEPASAAVPVPERAAEVPAGQGATLTSRQQGENAYRRALAALQVGRVNEGIAALEDAVLVYPRHEAARQTLVGLLVENGHAEQAMRHAQLGLALEANQPQLAMVLARLQLERGGSADVTLLRTLPHAGGNADYLGFLAAVLQKQGRHADAAAQYEAALRLRPDNGVWWMGLGISRQAENLRTPAREAFEKARDAGLSPELQAFVERRLAQLN</sequence>
<dbReference type="SMART" id="SM00028">
    <property type="entry name" value="TPR"/>
    <property type="match status" value="2"/>
</dbReference>